<gene>
    <name evidence="2" type="ORF">ABXR19_01900</name>
</gene>
<evidence type="ECO:0000259" key="1">
    <source>
        <dbReference type="Pfam" id="PF12728"/>
    </source>
</evidence>
<feature type="domain" description="Helix-turn-helix" evidence="1">
    <location>
        <begin position="14"/>
        <end position="65"/>
    </location>
</feature>
<organism evidence="2 3">
    <name type="scientific">Uliginosibacterium flavum</name>
    <dbReference type="NCBI Taxonomy" id="1396831"/>
    <lineage>
        <taxon>Bacteria</taxon>
        <taxon>Pseudomonadati</taxon>
        <taxon>Pseudomonadota</taxon>
        <taxon>Betaproteobacteria</taxon>
        <taxon>Rhodocyclales</taxon>
        <taxon>Zoogloeaceae</taxon>
        <taxon>Uliginosibacterium</taxon>
    </lineage>
</organism>
<keyword evidence="3" id="KW-1185">Reference proteome</keyword>
<evidence type="ECO:0000313" key="2">
    <source>
        <dbReference type="EMBL" id="MET7012924.1"/>
    </source>
</evidence>
<dbReference type="SUPFAM" id="SSF46955">
    <property type="entry name" value="Putative DNA-binding domain"/>
    <property type="match status" value="1"/>
</dbReference>
<accession>A0ABV2TG79</accession>
<dbReference type="Proteomes" id="UP001549691">
    <property type="component" value="Unassembled WGS sequence"/>
</dbReference>
<proteinExistence type="predicted"/>
<dbReference type="EMBL" id="JBEWZI010000002">
    <property type="protein sequence ID" value="MET7012924.1"/>
    <property type="molecule type" value="Genomic_DNA"/>
</dbReference>
<dbReference type="InterPro" id="IPR041657">
    <property type="entry name" value="HTH_17"/>
</dbReference>
<dbReference type="InterPro" id="IPR009061">
    <property type="entry name" value="DNA-bd_dom_put_sf"/>
</dbReference>
<dbReference type="InterPro" id="IPR036388">
    <property type="entry name" value="WH-like_DNA-bd_sf"/>
</dbReference>
<sequence length="73" mass="8181">MAQRTVVTAQLDELLDEKQAANHLTVSPGTLSVWRSTGRYALPFFKVGRMVRYRRSDLDAWLEARARSSGATA</sequence>
<reference evidence="2 3" key="1">
    <citation type="submission" date="2024-07" db="EMBL/GenBank/DDBJ databases">
        <title>Uliginosibacterium flavum JJ3220;KACC:17644.</title>
        <authorList>
            <person name="Kim M.K."/>
        </authorList>
    </citation>
    <scope>NUCLEOTIDE SEQUENCE [LARGE SCALE GENOMIC DNA]</scope>
    <source>
        <strain evidence="2 3">KACC:17644</strain>
    </source>
</reference>
<dbReference type="Pfam" id="PF12728">
    <property type="entry name" value="HTH_17"/>
    <property type="match status" value="1"/>
</dbReference>
<name>A0ABV2TG79_9RHOO</name>
<evidence type="ECO:0000313" key="3">
    <source>
        <dbReference type="Proteomes" id="UP001549691"/>
    </source>
</evidence>
<dbReference type="Gene3D" id="1.10.10.10">
    <property type="entry name" value="Winged helix-like DNA-binding domain superfamily/Winged helix DNA-binding domain"/>
    <property type="match status" value="1"/>
</dbReference>
<dbReference type="RefSeq" id="WP_354599389.1">
    <property type="nucleotide sequence ID" value="NZ_JBEWZI010000002.1"/>
</dbReference>
<comment type="caution">
    <text evidence="2">The sequence shown here is derived from an EMBL/GenBank/DDBJ whole genome shotgun (WGS) entry which is preliminary data.</text>
</comment>
<protein>
    <submittedName>
        <fullName evidence="2">Helix-turn-helix domain-containing protein</fullName>
    </submittedName>
</protein>